<dbReference type="AlphaFoldDB" id="A0A4U8Q587"/>
<reference evidence="1 2" key="1">
    <citation type="journal article" date="2019" name="Anaerobe">
        <title>Detection of Robinsoniella peoriensis in multiple bone samples of a trauma patient.</title>
        <authorList>
            <person name="Schrottner P."/>
            <person name="Hartwich K."/>
            <person name="Bunk B."/>
            <person name="Schober I."/>
            <person name="Helbig S."/>
            <person name="Rudolph W.W."/>
            <person name="Gunzer F."/>
        </authorList>
    </citation>
    <scope>NUCLEOTIDE SEQUENCE [LARGE SCALE GENOMIC DNA]</scope>
    <source>
        <strain evidence="1 2">DSM 106044</strain>
    </source>
</reference>
<sequence length="72" mass="8171">MEPAIVVGLISLLGSAVGAFTGIVINSRMTNYRIEQLEQRVAEHNNYGRRIPVIEEQIKVINHRLEDLEKEV</sequence>
<name>A0A4U8Q587_9FIRM</name>
<dbReference type="RefSeq" id="WP_070041151.1">
    <property type="nucleotide sequence ID" value="NZ_CABMJZ010000055.1"/>
</dbReference>
<accession>A0A4U8Q587</accession>
<evidence type="ECO:0000313" key="1">
    <source>
        <dbReference type="EMBL" id="TLD00005.1"/>
    </source>
</evidence>
<organism evidence="1 2">
    <name type="scientific">Robinsoniella peoriensis</name>
    <dbReference type="NCBI Taxonomy" id="180332"/>
    <lineage>
        <taxon>Bacteria</taxon>
        <taxon>Bacillati</taxon>
        <taxon>Bacillota</taxon>
        <taxon>Clostridia</taxon>
        <taxon>Lachnospirales</taxon>
        <taxon>Lachnospiraceae</taxon>
        <taxon>Robinsoniella</taxon>
    </lineage>
</organism>
<dbReference type="EMBL" id="QGQD01000060">
    <property type="protein sequence ID" value="TLD00005.1"/>
    <property type="molecule type" value="Genomic_DNA"/>
</dbReference>
<gene>
    <name evidence="1" type="ORF">DSM106044_03095</name>
</gene>
<comment type="caution">
    <text evidence="1">The sequence shown here is derived from an EMBL/GenBank/DDBJ whole genome shotgun (WGS) entry which is preliminary data.</text>
</comment>
<keyword evidence="2" id="KW-1185">Reference proteome</keyword>
<protein>
    <submittedName>
        <fullName evidence="1">Uncharacterized protein</fullName>
    </submittedName>
</protein>
<proteinExistence type="predicted"/>
<dbReference type="Proteomes" id="UP000306509">
    <property type="component" value="Unassembled WGS sequence"/>
</dbReference>
<evidence type="ECO:0000313" key="2">
    <source>
        <dbReference type="Proteomes" id="UP000306509"/>
    </source>
</evidence>
<dbReference type="OrthoDB" id="2187587at2"/>